<comment type="subcellular location">
    <subcellularLocation>
        <location evidence="1">Membrane</location>
        <topology evidence="1">Multi-pass membrane protein</topology>
    </subcellularLocation>
</comment>
<evidence type="ECO:0000256" key="4">
    <source>
        <dbReference type="ARBA" id="ARBA00022989"/>
    </source>
</evidence>
<keyword evidence="3" id="KW-0812">Transmembrane</keyword>
<dbReference type="PANTHER" id="PTHR32001:SF1">
    <property type="entry name" value="KERATINOCYTE-ASSOCIATED PROTEIN 2"/>
    <property type="match status" value="1"/>
</dbReference>
<dbReference type="Proteomes" id="UP001497480">
    <property type="component" value="Unassembled WGS sequence"/>
</dbReference>
<comment type="caution">
    <text evidence="6">The sequence shown here is derived from an EMBL/GenBank/DDBJ whole genome shotgun (WGS) entry which is preliminary data.</text>
</comment>
<organism evidence="6 7">
    <name type="scientific">Lupinus luteus</name>
    <name type="common">European yellow lupine</name>
    <dbReference type="NCBI Taxonomy" id="3873"/>
    <lineage>
        <taxon>Eukaryota</taxon>
        <taxon>Viridiplantae</taxon>
        <taxon>Streptophyta</taxon>
        <taxon>Embryophyta</taxon>
        <taxon>Tracheophyta</taxon>
        <taxon>Spermatophyta</taxon>
        <taxon>Magnoliopsida</taxon>
        <taxon>eudicotyledons</taxon>
        <taxon>Gunneridae</taxon>
        <taxon>Pentapetalae</taxon>
        <taxon>rosids</taxon>
        <taxon>fabids</taxon>
        <taxon>Fabales</taxon>
        <taxon>Fabaceae</taxon>
        <taxon>Papilionoideae</taxon>
        <taxon>50 kb inversion clade</taxon>
        <taxon>genistoids sensu lato</taxon>
        <taxon>core genistoids</taxon>
        <taxon>Genisteae</taxon>
        <taxon>Lupinus</taxon>
    </lineage>
</organism>
<dbReference type="Pfam" id="PF09775">
    <property type="entry name" value="Keratin_assoc"/>
    <property type="match status" value="1"/>
</dbReference>
<keyword evidence="7" id="KW-1185">Reference proteome</keyword>
<reference evidence="6 7" key="1">
    <citation type="submission" date="2024-03" db="EMBL/GenBank/DDBJ databases">
        <authorList>
            <person name="Martinez-Hernandez J."/>
        </authorList>
    </citation>
    <scope>NUCLEOTIDE SEQUENCE [LARGE SCALE GENOMIC DNA]</scope>
</reference>
<evidence type="ECO:0000256" key="1">
    <source>
        <dbReference type="ARBA" id="ARBA00004141"/>
    </source>
</evidence>
<evidence type="ECO:0000256" key="5">
    <source>
        <dbReference type="ARBA" id="ARBA00023136"/>
    </source>
</evidence>
<name>A0AAV1XZS9_LUPLU</name>
<proteinExistence type="inferred from homology"/>
<accession>A0AAV1XZS9</accession>
<evidence type="ECO:0000256" key="3">
    <source>
        <dbReference type="ARBA" id="ARBA00022692"/>
    </source>
</evidence>
<dbReference type="GO" id="GO:0016020">
    <property type="term" value="C:membrane"/>
    <property type="evidence" value="ECO:0007669"/>
    <property type="project" value="UniProtKB-SubCell"/>
</dbReference>
<evidence type="ECO:0000256" key="2">
    <source>
        <dbReference type="ARBA" id="ARBA00007279"/>
    </source>
</evidence>
<dbReference type="EMBL" id="CAXHTB010000020">
    <property type="protein sequence ID" value="CAL0327229.1"/>
    <property type="molecule type" value="Genomic_DNA"/>
</dbReference>
<sequence>MVEKCTLKLVDDYNHMLCQATEPLSTFLQYITYWLILHSCHTSMSALIRDKSPKRVFSSPQLSSRILIAEVVALIADSTVHRVCITTCFLFSAELLYDVNKIFSPALSTTESITKKQDGRA</sequence>
<evidence type="ECO:0000313" key="7">
    <source>
        <dbReference type="Proteomes" id="UP001497480"/>
    </source>
</evidence>
<keyword evidence="4" id="KW-1133">Transmembrane helix</keyword>
<comment type="similarity">
    <text evidence="2">Belongs to the KRTCAP2 family.</text>
</comment>
<protein>
    <submittedName>
        <fullName evidence="6">Uncharacterized protein</fullName>
    </submittedName>
</protein>
<keyword evidence="5" id="KW-0472">Membrane</keyword>
<dbReference type="AlphaFoldDB" id="A0AAV1XZS9"/>
<dbReference type="InterPro" id="IPR018614">
    <property type="entry name" value="KRTCAP2"/>
</dbReference>
<dbReference type="PANTHER" id="PTHR32001">
    <property type="entry name" value="KERATINOCYTE-ASSOCIATED PROTEIN 2"/>
    <property type="match status" value="1"/>
</dbReference>
<gene>
    <name evidence="6" type="ORF">LLUT_LOCUS28289</name>
</gene>
<evidence type="ECO:0000313" key="6">
    <source>
        <dbReference type="EMBL" id="CAL0327229.1"/>
    </source>
</evidence>